<evidence type="ECO:0000313" key="4">
    <source>
        <dbReference type="EMBL" id="RDB26983.1"/>
    </source>
</evidence>
<dbReference type="InterPro" id="IPR000073">
    <property type="entry name" value="AB_hydrolase_1"/>
</dbReference>
<feature type="domain" description="AB hydrolase-1" evidence="3">
    <location>
        <begin position="116"/>
        <end position="374"/>
    </location>
</feature>
<evidence type="ECO:0000259" key="3">
    <source>
        <dbReference type="Pfam" id="PF00561"/>
    </source>
</evidence>
<proteinExistence type="inferred from homology"/>
<feature type="active site" description="Charge relay system" evidence="2">
    <location>
        <position position="369"/>
    </location>
</feature>
<feature type="active site" description="Charge relay system" evidence="2">
    <location>
        <position position="202"/>
    </location>
</feature>
<dbReference type="InterPro" id="IPR029058">
    <property type="entry name" value="AB_hydrolase_fold"/>
</dbReference>
<dbReference type="EMBL" id="LUEZ02000021">
    <property type="protein sequence ID" value="RDB26983.1"/>
    <property type="molecule type" value="Genomic_DNA"/>
</dbReference>
<protein>
    <recommendedName>
        <fullName evidence="3">AB hydrolase-1 domain-containing protein</fullName>
    </recommendedName>
</protein>
<dbReference type="PANTHER" id="PTHR10794">
    <property type="entry name" value="ABHYDROLASE DOMAIN-CONTAINING PROTEIN"/>
    <property type="match status" value="1"/>
</dbReference>
<reference evidence="4" key="1">
    <citation type="submission" date="2018-04" db="EMBL/GenBank/DDBJ databases">
        <title>Whole genome sequencing of Hypsizygus marmoreus.</title>
        <authorList>
            <person name="Choi I.-G."/>
            <person name="Min B."/>
            <person name="Kim J.-G."/>
            <person name="Kim S."/>
            <person name="Oh Y.-L."/>
            <person name="Kong W.-S."/>
            <person name="Park H."/>
            <person name="Jeong J."/>
            <person name="Song E.-S."/>
        </authorList>
    </citation>
    <scope>NUCLEOTIDE SEQUENCE [LARGE SCALE GENOMIC DNA]</scope>
    <source>
        <strain evidence="4">51987-8</strain>
    </source>
</reference>
<dbReference type="Pfam" id="PF00561">
    <property type="entry name" value="Abhydrolase_1"/>
    <property type="match status" value="1"/>
</dbReference>
<dbReference type="STRING" id="39966.A0A369K560"/>
<comment type="caution">
    <text evidence="4">The sequence shown here is derived from an EMBL/GenBank/DDBJ whole genome shotgun (WGS) entry which is preliminary data.</text>
</comment>
<dbReference type="Proteomes" id="UP000076154">
    <property type="component" value="Unassembled WGS sequence"/>
</dbReference>
<dbReference type="Gene3D" id="3.40.50.1820">
    <property type="entry name" value="alpha/beta hydrolase"/>
    <property type="match status" value="1"/>
</dbReference>
<dbReference type="InterPro" id="IPR050960">
    <property type="entry name" value="AB_hydrolase_4_sf"/>
</dbReference>
<dbReference type="AlphaFoldDB" id="A0A369K560"/>
<dbReference type="PIRSF" id="PIRSF005211">
    <property type="entry name" value="Ab_hydro_YheT"/>
    <property type="match status" value="1"/>
</dbReference>
<accession>A0A369K560</accession>
<dbReference type="SUPFAM" id="SSF53474">
    <property type="entry name" value="alpha/beta-Hydrolases"/>
    <property type="match status" value="1"/>
</dbReference>
<dbReference type="InterPro" id="IPR012020">
    <property type="entry name" value="ABHD4"/>
</dbReference>
<dbReference type="GO" id="GO:0047372">
    <property type="term" value="F:monoacylglycerol lipase activity"/>
    <property type="evidence" value="ECO:0007669"/>
    <property type="project" value="TreeGrafter"/>
</dbReference>
<dbReference type="InParanoid" id="A0A369K560"/>
<evidence type="ECO:0000313" key="5">
    <source>
        <dbReference type="Proteomes" id="UP000076154"/>
    </source>
</evidence>
<comment type="similarity">
    <text evidence="1">Belongs to the AB hydrolase superfamily. AB hydrolase 4 family.</text>
</comment>
<dbReference type="GO" id="GO:0008126">
    <property type="term" value="F:acetylesterase activity"/>
    <property type="evidence" value="ECO:0007669"/>
    <property type="project" value="TreeGrafter"/>
</dbReference>
<dbReference type="OrthoDB" id="5954035at2759"/>
<evidence type="ECO:0000256" key="2">
    <source>
        <dbReference type="PIRSR" id="PIRSR005211-1"/>
    </source>
</evidence>
<gene>
    <name evidence="4" type="ORF">Hypma_005045</name>
</gene>
<evidence type="ECO:0000256" key="1">
    <source>
        <dbReference type="ARBA" id="ARBA00010884"/>
    </source>
</evidence>
<dbReference type="PANTHER" id="PTHR10794:SF63">
    <property type="entry name" value="ALPHA_BETA HYDROLASE 1, ISOFORM A"/>
    <property type="match status" value="1"/>
</dbReference>
<keyword evidence="5" id="KW-1185">Reference proteome</keyword>
<sequence length="435" mass="47902">MGAIPSSQPRPPVPGIYFAFSPVYFSPKARINTTLPQRTSLRKFLEATCPALWTDYQPPWWLFGSGHIQTIYAAIANSDHIERVVYERKYLRLVDGGTLGLDFAPDSPCDINDDTPMVVVLHGLTGGSQESYVHSILTPLCRSRSQGGLGYRAVVLNSRGCGGVPITSPRFYTAGHTDDLRQALIYIASLCPHAPLLGLGFSMGGNILTRYLAEEGTESRLSAACTLACPWNLARNNELLNKGFLRRYLYARSLGTSVIRLLQTHVGSFTRFSHSPVTKALLSTLRLKNPTMEEFDNSFTRIIGGDPPLFPVSTAAEYYLWASSHTKLCDIAVPYLSINAADDPIVQEIPTDCGGNGWVAMVVTAHGGHLGWFERANRIGGVDRWIRKPVLEFLSAVSELLVHVNRGRVVYEDAGFLREIGNDHLGCRVIGEHEL</sequence>
<dbReference type="GO" id="GO:0051792">
    <property type="term" value="P:medium-chain fatty acid biosynthetic process"/>
    <property type="evidence" value="ECO:0007669"/>
    <property type="project" value="TreeGrafter"/>
</dbReference>
<name>A0A369K560_HYPMA</name>
<organism evidence="4 5">
    <name type="scientific">Hypsizygus marmoreus</name>
    <name type="common">White beech mushroom</name>
    <name type="synonym">Agaricus marmoreus</name>
    <dbReference type="NCBI Taxonomy" id="39966"/>
    <lineage>
        <taxon>Eukaryota</taxon>
        <taxon>Fungi</taxon>
        <taxon>Dikarya</taxon>
        <taxon>Basidiomycota</taxon>
        <taxon>Agaricomycotina</taxon>
        <taxon>Agaricomycetes</taxon>
        <taxon>Agaricomycetidae</taxon>
        <taxon>Agaricales</taxon>
        <taxon>Tricholomatineae</taxon>
        <taxon>Lyophyllaceae</taxon>
        <taxon>Hypsizygus</taxon>
    </lineage>
</organism>
<dbReference type="GO" id="GO:0051793">
    <property type="term" value="P:medium-chain fatty acid catabolic process"/>
    <property type="evidence" value="ECO:0007669"/>
    <property type="project" value="TreeGrafter"/>
</dbReference>
<feature type="active site" description="Charge relay system" evidence="2">
    <location>
        <position position="343"/>
    </location>
</feature>